<dbReference type="PRINTS" id="PR00417">
    <property type="entry name" value="PRTPISMRASEI"/>
</dbReference>
<dbReference type="InterPro" id="IPR025589">
    <property type="entry name" value="Toprim_C_rpt"/>
</dbReference>
<comment type="caution">
    <text evidence="15">The sequence shown here is derived from an EMBL/GenBank/DDBJ whole genome shotgun (WGS) entry which is preliminary data.</text>
</comment>
<dbReference type="EMBL" id="JALBUF010000005">
    <property type="protein sequence ID" value="MCI0183549.1"/>
    <property type="molecule type" value="Genomic_DNA"/>
</dbReference>
<dbReference type="InterPro" id="IPR034144">
    <property type="entry name" value="TOPRIM_TopoIII"/>
</dbReference>
<dbReference type="GO" id="GO:0006310">
    <property type="term" value="P:DNA recombination"/>
    <property type="evidence" value="ECO:0007669"/>
    <property type="project" value="TreeGrafter"/>
</dbReference>
<comment type="catalytic activity">
    <reaction evidence="1">
        <text>ATP-independent breakage of single-stranded DNA, followed by passage and rejoining.</text>
        <dbReference type="EC" id="5.6.2.1"/>
    </reaction>
</comment>
<evidence type="ECO:0000256" key="1">
    <source>
        <dbReference type="ARBA" id="ARBA00000213"/>
    </source>
</evidence>
<dbReference type="PANTHER" id="PTHR11390:SF21">
    <property type="entry name" value="DNA TOPOISOMERASE 3-ALPHA"/>
    <property type="match status" value="1"/>
</dbReference>
<evidence type="ECO:0000259" key="14">
    <source>
        <dbReference type="PROSITE" id="PS52039"/>
    </source>
</evidence>
<dbReference type="Pfam" id="PF13342">
    <property type="entry name" value="Toprim_Crpt"/>
    <property type="match status" value="1"/>
</dbReference>
<dbReference type="NCBIfam" id="NF005829">
    <property type="entry name" value="PRK07726.1"/>
    <property type="match status" value="1"/>
</dbReference>
<evidence type="ECO:0000256" key="3">
    <source>
        <dbReference type="ARBA" id="ARBA00012891"/>
    </source>
</evidence>
<dbReference type="InterPro" id="IPR000380">
    <property type="entry name" value="Topo_IA"/>
</dbReference>
<dbReference type="GO" id="GO:0003917">
    <property type="term" value="F:DNA topoisomerase type I (single strand cut, ATP-independent) activity"/>
    <property type="evidence" value="ECO:0007669"/>
    <property type="project" value="UniProtKB-EC"/>
</dbReference>
<dbReference type="InterPro" id="IPR023406">
    <property type="entry name" value="Topo_IA_AS"/>
</dbReference>
<keyword evidence="16" id="KW-1185">Reference proteome</keyword>
<dbReference type="SMART" id="SM00436">
    <property type="entry name" value="TOP1Bc"/>
    <property type="match status" value="1"/>
</dbReference>
<evidence type="ECO:0000256" key="10">
    <source>
        <dbReference type="ARBA" id="ARBA00031985"/>
    </source>
</evidence>
<dbReference type="InterPro" id="IPR013825">
    <property type="entry name" value="Topo_IA_cen_sub2"/>
</dbReference>
<dbReference type="SUPFAM" id="SSF56712">
    <property type="entry name" value="Prokaryotic type I DNA topoisomerase"/>
    <property type="match status" value="1"/>
</dbReference>
<dbReference type="GO" id="GO:0046872">
    <property type="term" value="F:metal ion binding"/>
    <property type="evidence" value="ECO:0007669"/>
    <property type="project" value="UniProtKB-KW"/>
</dbReference>
<keyword evidence="5" id="KW-0460">Magnesium</keyword>
<dbReference type="InterPro" id="IPR003601">
    <property type="entry name" value="Topo_IA_2"/>
</dbReference>
<keyword evidence="4" id="KW-0479">Metal-binding</keyword>
<dbReference type="Proteomes" id="UP001139263">
    <property type="component" value="Unassembled WGS sequence"/>
</dbReference>
<evidence type="ECO:0000256" key="11">
    <source>
        <dbReference type="ARBA" id="ARBA00032235"/>
    </source>
</evidence>
<evidence type="ECO:0000259" key="13">
    <source>
        <dbReference type="PROSITE" id="PS50880"/>
    </source>
</evidence>
<dbReference type="InterPro" id="IPR013497">
    <property type="entry name" value="Topo_IA_cen"/>
</dbReference>
<dbReference type="SMART" id="SM00437">
    <property type="entry name" value="TOP1Ac"/>
    <property type="match status" value="1"/>
</dbReference>
<dbReference type="PROSITE" id="PS52039">
    <property type="entry name" value="TOPO_IA_2"/>
    <property type="match status" value="1"/>
</dbReference>
<dbReference type="GO" id="GO:0043597">
    <property type="term" value="C:cytoplasmic replication fork"/>
    <property type="evidence" value="ECO:0007669"/>
    <property type="project" value="TreeGrafter"/>
</dbReference>
<dbReference type="GO" id="GO:0006281">
    <property type="term" value="P:DNA repair"/>
    <property type="evidence" value="ECO:0007669"/>
    <property type="project" value="TreeGrafter"/>
</dbReference>
<dbReference type="PANTHER" id="PTHR11390">
    <property type="entry name" value="PROKARYOTIC DNA TOPOISOMERASE"/>
    <property type="match status" value="1"/>
</dbReference>
<sequence length="693" mass="77224">MRLVIAEKPSVARDIAAVLGKVTRNDGYMTAGEYTVTYAVGHLVGLADADAYDMRYKSWRMADLPILPEPFRLVVLEHAKAQYRVVSKLLKQAQEVIVATDAGREGQLIYELIARHAGYKGPAKRLWLSSMTESAIREAFLHLRDNEEFHSLYEAAVSRSEADWMVGINATRCMTVQGGTKLPVGRVQTPTLAMIVERDVAIEQFIPVPYYEVEATFQTPAGVYVGKWTKEKQTRFDDVAIASVIADKVRGQVGRIEKVDTHAKSEQAPQLFDLTALQRKANQRYGMTADHTLKMAQALYETHKVLTYPRTDSRYISQDIVQTLPARLRAGAAFLPSLTPLLDQIKAKPGHRVVNDRKVTDHHAIIPTEKPPRSLTGDERKVYELVLRQTFCALLPDAIWSQTIIETVVDDEWFRTFGKTLQSSGWRSALESSTEEESTLKQADDEQVALLPKVERGQMAQVEEAKVLSKQTKAPAHFTEASLLASMESAGKQIDDVELAEAMKERGLGTPATRAATIEKLKRDGMIELQKKQLHATAKGRELIHAIPSVSLKSAELTGAWEAKLKQMERSQYPRETFIQEIHAFTRDMIGHMTAHAMVVTPDHSAQIGVCPLCGAALKESPKAFGCSAWKTGCRFTVWKTISGHRVTVNDVLELVTDGITKPLSFQSKAGKSFQAQLKLVEGKVEFSFMPRK</sequence>
<feature type="domain" description="Toprim" evidence="13">
    <location>
        <begin position="1"/>
        <end position="132"/>
    </location>
</feature>
<evidence type="ECO:0000256" key="6">
    <source>
        <dbReference type="ARBA" id="ARBA00023029"/>
    </source>
</evidence>
<organism evidence="15 16">
    <name type="scientific">Sulfoacidibacillus ferrooxidans</name>
    <dbReference type="NCBI Taxonomy" id="2005001"/>
    <lineage>
        <taxon>Bacteria</taxon>
        <taxon>Bacillati</taxon>
        <taxon>Bacillota</taxon>
        <taxon>Bacilli</taxon>
        <taxon>Bacillales</taxon>
        <taxon>Alicyclobacillaceae</taxon>
        <taxon>Sulfoacidibacillus</taxon>
    </lineage>
</organism>
<dbReference type="Gene3D" id="2.70.20.10">
    <property type="entry name" value="Topoisomerase I, domain 3"/>
    <property type="match status" value="1"/>
</dbReference>
<keyword evidence="8 15" id="KW-0413">Isomerase</keyword>
<dbReference type="InterPro" id="IPR013824">
    <property type="entry name" value="Topo_IA_cen_sub1"/>
</dbReference>
<feature type="domain" description="Topo IA-type catalytic" evidence="14">
    <location>
        <begin position="149"/>
        <end position="590"/>
    </location>
</feature>
<accession>A0A9X2AC87</accession>
<dbReference type="SMART" id="SM00493">
    <property type="entry name" value="TOPRIM"/>
    <property type="match status" value="1"/>
</dbReference>
<evidence type="ECO:0000313" key="15">
    <source>
        <dbReference type="EMBL" id="MCI0183549.1"/>
    </source>
</evidence>
<evidence type="ECO:0000256" key="2">
    <source>
        <dbReference type="ARBA" id="ARBA00009446"/>
    </source>
</evidence>
<proteinExistence type="inferred from homology"/>
<dbReference type="InterPro" id="IPR005738">
    <property type="entry name" value="TopoIII"/>
</dbReference>
<dbReference type="GO" id="GO:0003677">
    <property type="term" value="F:DNA binding"/>
    <property type="evidence" value="ECO:0007669"/>
    <property type="project" value="UniProtKB-KW"/>
</dbReference>
<evidence type="ECO:0000256" key="9">
    <source>
        <dbReference type="ARBA" id="ARBA00030003"/>
    </source>
</evidence>
<dbReference type="Gene3D" id="1.10.460.10">
    <property type="entry name" value="Topoisomerase I, domain 2"/>
    <property type="match status" value="1"/>
</dbReference>
<reference evidence="15" key="1">
    <citation type="submission" date="2022-03" db="EMBL/GenBank/DDBJ databases">
        <title>Draft Genome Sequence of Firmicute Strain S0AB, a Heterotrophic Iron/Sulfur-Oxidizing Extreme Acidophile.</title>
        <authorList>
            <person name="Vergara E."/>
            <person name="Pakostova E."/>
            <person name="Johnson D.B."/>
            <person name="Holmes D.S."/>
        </authorList>
    </citation>
    <scope>NUCLEOTIDE SEQUENCE</scope>
    <source>
        <strain evidence="15">S0AB</strain>
    </source>
</reference>
<dbReference type="InterPro" id="IPR003602">
    <property type="entry name" value="Topo_IA_DNA-bd_dom"/>
</dbReference>
<evidence type="ECO:0000256" key="12">
    <source>
        <dbReference type="ARBA" id="ARBA00032877"/>
    </source>
</evidence>
<dbReference type="GO" id="GO:0006265">
    <property type="term" value="P:DNA topological change"/>
    <property type="evidence" value="ECO:0007669"/>
    <property type="project" value="InterPro"/>
</dbReference>
<dbReference type="CDD" id="cd00186">
    <property type="entry name" value="TOP1Ac"/>
    <property type="match status" value="1"/>
</dbReference>
<dbReference type="InterPro" id="IPR006171">
    <property type="entry name" value="TOPRIM_dom"/>
</dbReference>
<evidence type="ECO:0000256" key="5">
    <source>
        <dbReference type="ARBA" id="ARBA00022842"/>
    </source>
</evidence>
<dbReference type="CDD" id="cd03362">
    <property type="entry name" value="TOPRIM_TopoIA_TopoIII"/>
    <property type="match status" value="1"/>
</dbReference>
<evidence type="ECO:0000256" key="8">
    <source>
        <dbReference type="ARBA" id="ARBA00023235"/>
    </source>
</evidence>
<gene>
    <name evidence="15" type="primary">topB</name>
    <name evidence="15" type="ORF">MM817_01832</name>
</gene>
<dbReference type="InterPro" id="IPR023405">
    <property type="entry name" value="Topo_IA_core_domain"/>
</dbReference>
<evidence type="ECO:0000256" key="7">
    <source>
        <dbReference type="ARBA" id="ARBA00023125"/>
    </source>
</evidence>
<comment type="similarity">
    <text evidence="2">Belongs to the type IA topoisomerase family.</text>
</comment>
<dbReference type="EC" id="5.6.2.1" evidence="3"/>
<protein>
    <recommendedName>
        <fullName evidence="3">DNA topoisomerase</fullName>
        <ecNumber evidence="3">5.6.2.1</ecNumber>
    </recommendedName>
    <alternativeName>
        <fullName evidence="12">Omega-protein</fullName>
    </alternativeName>
    <alternativeName>
        <fullName evidence="11">Relaxing enzyme</fullName>
    </alternativeName>
    <alternativeName>
        <fullName evidence="9">Swivelase</fullName>
    </alternativeName>
    <alternativeName>
        <fullName evidence="10">Untwisting enzyme</fullName>
    </alternativeName>
</protein>
<dbReference type="Gene3D" id="3.40.50.140">
    <property type="match status" value="1"/>
</dbReference>
<dbReference type="PROSITE" id="PS00396">
    <property type="entry name" value="TOPO_IA_1"/>
    <property type="match status" value="1"/>
</dbReference>
<dbReference type="PROSITE" id="PS50880">
    <property type="entry name" value="TOPRIM"/>
    <property type="match status" value="1"/>
</dbReference>
<evidence type="ECO:0000313" key="16">
    <source>
        <dbReference type="Proteomes" id="UP001139263"/>
    </source>
</evidence>
<dbReference type="RefSeq" id="WP_241713993.1">
    <property type="nucleotide sequence ID" value="NZ_JALBUF010000005.1"/>
</dbReference>
<dbReference type="Gene3D" id="1.10.290.10">
    <property type="entry name" value="Topoisomerase I, domain 4"/>
    <property type="match status" value="1"/>
</dbReference>
<name>A0A9X2AC87_9BACL</name>
<keyword evidence="6" id="KW-0799">Topoisomerase</keyword>
<dbReference type="NCBIfam" id="TIGR01056">
    <property type="entry name" value="topB"/>
    <property type="match status" value="1"/>
</dbReference>
<dbReference type="AlphaFoldDB" id="A0A9X2AC87"/>
<keyword evidence="7" id="KW-0238">DNA-binding</keyword>
<dbReference type="Pfam" id="PF01131">
    <property type="entry name" value="Topoisom_bac"/>
    <property type="match status" value="1"/>
</dbReference>
<dbReference type="InterPro" id="IPR013826">
    <property type="entry name" value="Topo_IA_cen_sub3"/>
</dbReference>
<dbReference type="Pfam" id="PF01751">
    <property type="entry name" value="Toprim"/>
    <property type="match status" value="1"/>
</dbReference>
<evidence type="ECO:0000256" key="4">
    <source>
        <dbReference type="ARBA" id="ARBA00022723"/>
    </source>
</evidence>